<proteinExistence type="predicted"/>
<accession>A0A1N6HDC6</accession>
<gene>
    <name evidence="2" type="ORF">SAMN05421769_2418</name>
</gene>
<evidence type="ECO:0000256" key="1">
    <source>
        <dbReference type="SAM" id="Coils"/>
    </source>
</evidence>
<organism evidence="2 3">
    <name type="scientific">Chryseobacterium scophthalmum</name>
    <dbReference type="NCBI Taxonomy" id="59733"/>
    <lineage>
        <taxon>Bacteria</taxon>
        <taxon>Pseudomonadati</taxon>
        <taxon>Bacteroidota</taxon>
        <taxon>Flavobacteriia</taxon>
        <taxon>Flavobacteriales</taxon>
        <taxon>Weeksellaceae</taxon>
        <taxon>Chryseobacterium group</taxon>
        <taxon>Chryseobacterium</taxon>
    </lineage>
</organism>
<dbReference type="STRING" id="59733.SAMN05421769_2418"/>
<dbReference type="RefSeq" id="WP_074230563.1">
    <property type="nucleotide sequence ID" value="NZ_FSRQ01000002.1"/>
</dbReference>
<dbReference type="AlphaFoldDB" id="A0A1N6HDC6"/>
<dbReference type="Proteomes" id="UP000184782">
    <property type="component" value="Unassembled WGS sequence"/>
</dbReference>
<reference evidence="3" key="1">
    <citation type="submission" date="2016-12" db="EMBL/GenBank/DDBJ databases">
        <authorList>
            <person name="Varghese N."/>
            <person name="Submissions S."/>
        </authorList>
    </citation>
    <scope>NUCLEOTIDE SEQUENCE [LARGE SCALE GENOMIC DNA]</scope>
    <source>
        <strain evidence="3">DSM 16779</strain>
    </source>
</reference>
<keyword evidence="3" id="KW-1185">Reference proteome</keyword>
<dbReference type="EMBL" id="FSRQ01000002">
    <property type="protein sequence ID" value="SIO17790.1"/>
    <property type="molecule type" value="Genomic_DNA"/>
</dbReference>
<feature type="coiled-coil region" evidence="1">
    <location>
        <begin position="207"/>
        <end position="263"/>
    </location>
</feature>
<dbReference type="OrthoDB" id="1100725at2"/>
<sequence>MQNIQDLKDKIFFESRNIIDILGGINNVDELISKQDLLNDLVEKIAFLKLLDKNLGDYQQQNSNFTDYQKGESLVSNYLVTEEEAIFNNELNEIGNESFSENENKIEVEEEEAIFNNQLNEIIESDFHENIVNFVEENEPEADINFVSDEISDHLEEEAVFNNQLNEIDEDESSENPDRVLSFVDEERILEDSQPESDDDFSEEIFNEEATEEEVTFNDQLNEIIEEENQIYENASAETQIILDIFENEFDEDEILIEETENEYVSTFNHENDEIISESSNVESILNEIKKDFETPEEEAELKTEDSGRGKIVEIDKPQPEITAEIPKSDESFENLDAYHHEKKIKLANIRGLKNIQTLFDDDPLERETLHEKVEIPVVKEDIGSLIKTNIPTQFMEAEKPRPEFRLDLNDRIAFTKVLFNGSQTDLNDSISELNRCKNIEEAKEYLSELYYDKNWEKVDEYAQRLWVLVENKFL</sequence>
<protein>
    <submittedName>
        <fullName evidence="2">Uncharacterized protein</fullName>
    </submittedName>
</protein>
<evidence type="ECO:0000313" key="3">
    <source>
        <dbReference type="Proteomes" id="UP000184782"/>
    </source>
</evidence>
<name>A0A1N6HDC6_9FLAO</name>
<keyword evidence="1" id="KW-0175">Coiled coil</keyword>
<evidence type="ECO:0000313" key="2">
    <source>
        <dbReference type="EMBL" id="SIO17790.1"/>
    </source>
</evidence>